<dbReference type="Proteomes" id="UP000823990">
    <property type="component" value="Unassembled WGS sequence"/>
</dbReference>
<protein>
    <submittedName>
        <fullName evidence="2">Uncharacterized protein</fullName>
    </submittedName>
</protein>
<sequence length="102" mass="10713">MQGKGSGYFSRFGWKQICDIVLVAAAIVLIVGLFAETPVVGAVGFAMFAVGAAISAVMRFVQLAHSPKGTPEFRNALIISIAMSVAFALSVAGFILKISFMI</sequence>
<gene>
    <name evidence="2" type="ORF">H9892_03410</name>
</gene>
<keyword evidence="1" id="KW-0812">Transmembrane</keyword>
<feature type="transmembrane region" description="Helical" evidence="1">
    <location>
        <begin position="73"/>
        <end position="96"/>
    </location>
</feature>
<proteinExistence type="predicted"/>
<reference evidence="2" key="1">
    <citation type="journal article" date="2021" name="PeerJ">
        <title>Extensive microbial diversity within the chicken gut microbiome revealed by metagenomics and culture.</title>
        <authorList>
            <person name="Gilroy R."/>
            <person name="Ravi A."/>
            <person name="Getino M."/>
            <person name="Pursley I."/>
            <person name="Horton D.L."/>
            <person name="Alikhan N.F."/>
            <person name="Baker D."/>
            <person name="Gharbi K."/>
            <person name="Hall N."/>
            <person name="Watson M."/>
            <person name="Adriaenssens E.M."/>
            <person name="Foster-Nyarko E."/>
            <person name="Jarju S."/>
            <person name="Secka A."/>
            <person name="Antonio M."/>
            <person name="Oren A."/>
            <person name="Chaudhuri R.R."/>
            <person name="La Ragione R."/>
            <person name="Hildebrand F."/>
            <person name="Pallen M.J."/>
        </authorList>
    </citation>
    <scope>NUCLEOTIDE SEQUENCE</scope>
    <source>
        <strain evidence="2">12435</strain>
    </source>
</reference>
<name>A0A9D1PZA5_9FIRM</name>
<feature type="transmembrane region" description="Helical" evidence="1">
    <location>
        <begin position="40"/>
        <end position="61"/>
    </location>
</feature>
<reference evidence="2" key="2">
    <citation type="submission" date="2021-04" db="EMBL/GenBank/DDBJ databases">
        <authorList>
            <person name="Gilroy R."/>
        </authorList>
    </citation>
    <scope>NUCLEOTIDE SEQUENCE</scope>
    <source>
        <strain evidence="2">12435</strain>
    </source>
</reference>
<accession>A0A9D1PZA5</accession>
<keyword evidence="1" id="KW-0472">Membrane</keyword>
<dbReference type="EMBL" id="DXHS01000059">
    <property type="protein sequence ID" value="HIW02364.1"/>
    <property type="molecule type" value="Genomic_DNA"/>
</dbReference>
<feature type="transmembrane region" description="Helical" evidence="1">
    <location>
        <begin position="12"/>
        <end position="34"/>
    </location>
</feature>
<keyword evidence="1" id="KW-1133">Transmembrane helix</keyword>
<evidence type="ECO:0000313" key="3">
    <source>
        <dbReference type="Proteomes" id="UP000823990"/>
    </source>
</evidence>
<organism evidence="2 3">
    <name type="scientific">Candidatus Protoclostridium stercorigallinarum</name>
    <dbReference type="NCBI Taxonomy" id="2838741"/>
    <lineage>
        <taxon>Bacteria</taxon>
        <taxon>Bacillati</taxon>
        <taxon>Bacillota</taxon>
        <taxon>Clostridia</taxon>
        <taxon>Candidatus Protoclostridium</taxon>
    </lineage>
</organism>
<evidence type="ECO:0000256" key="1">
    <source>
        <dbReference type="SAM" id="Phobius"/>
    </source>
</evidence>
<comment type="caution">
    <text evidence="2">The sequence shown here is derived from an EMBL/GenBank/DDBJ whole genome shotgun (WGS) entry which is preliminary data.</text>
</comment>
<evidence type="ECO:0000313" key="2">
    <source>
        <dbReference type="EMBL" id="HIW02364.1"/>
    </source>
</evidence>
<dbReference type="AlphaFoldDB" id="A0A9D1PZA5"/>